<dbReference type="Pfam" id="PF03372">
    <property type="entry name" value="Exo_endo_phos"/>
    <property type="match status" value="1"/>
</dbReference>
<keyword evidence="3" id="KW-0255">Endonuclease</keyword>
<dbReference type="Gene3D" id="3.60.10.10">
    <property type="entry name" value="Endonuclease/exonuclease/phosphatase"/>
    <property type="match status" value="1"/>
</dbReference>
<dbReference type="PANTHER" id="PTHR12121:SF36">
    <property type="entry name" value="ENDONUCLEASE_EXONUCLEASE_PHOSPHATASE DOMAIN-CONTAINING PROTEIN"/>
    <property type="match status" value="1"/>
</dbReference>
<keyword evidence="3" id="KW-0269">Exonuclease</keyword>
<sequence length="281" mass="32475">MKKLVGFMIVCFCVGAICAQETTKIMTYNIKLDYPKEGKNSWENRKDWITGQINFYEPRIFGVQEALPNQMQYLDSTLVDFDYVGVGRDDGKSSGEYSAIFYNKIHFKPIKSGTFWLSETPEKVSMGWDAVCNRVCTYALFKNKSTNQKFLVFNTHFDHVGKTARIESPKLIIRKIKELNIKNLPVVLMGDFNLEPETENIQYIKKHLYDSKEISESVPFGPEGTFNGFHFDKPVTRRIDYIFTSKKTIKVKKYAVLSDSKDCKYPSDHLPVLIEMSLLFD</sequence>
<dbReference type="GO" id="GO:0004519">
    <property type="term" value="F:endonuclease activity"/>
    <property type="evidence" value="ECO:0007669"/>
    <property type="project" value="UniProtKB-KW"/>
</dbReference>
<evidence type="ECO:0000313" key="4">
    <source>
        <dbReference type="Proteomes" id="UP000291142"/>
    </source>
</evidence>
<dbReference type="PANTHER" id="PTHR12121">
    <property type="entry name" value="CARBON CATABOLITE REPRESSOR PROTEIN 4"/>
    <property type="match status" value="1"/>
</dbReference>
<dbReference type="SUPFAM" id="SSF56219">
    <property type="entry name" value="DNase I-like"/>
    <property type="match status" value="1"/>
</dbReference>
<dbReference type="CDD" id="cd09083">
    <property type="entry name" value="EEP-1"/>
    <property type="match status" value="1"/>
</dbReference>
<reference evidence="3 4" key="1">
    <citation type="submission" date="2019-02" db="EMBL/GenBank/DDBJ databases">
        <title>Hyunsoonleella sp., isolated from marine sediment.</title>
        <authorList>
            <person name="Liu B.-T."/>
        </authorList>
    </citation>
    <scope>NUCLEOTIDE SEQUENCE [LARGE SCALE GENOMIC DNA]</scope>
    <source>
        <strain evidence="3 4">T58</strain>
    </source>
</reference>
<evidence type="ECO:0000256" key="1">
    <source>
        <dbReference type="SAM" id="SignalP"/>
    </source>
</evidence>
<dbReference type="GO" id="GO:0000175">
    <property type="term" value="F:3'-5'-RNA exonuclease activity"/>
    <property type="evidence" value="ECO:0007669"/>
    <property type="project" value="TreeGrafter"/>
</dbReference>
<evidence type="ECO:0000313" key="3">
    <source>
        <dbReference type="EMBL" id="TBN05386.1"/>
    </source>
</evidence>
<dbReference type="AlphaFoldDB" id="A0A4Q9FG37"/>
<protein>
    <submittedName>
        <fullName evidence="3">Endonuclease/exonuclease/phosphatase family protein</fullName>
    </submittedName>
</protein>
<dbReference type="InterPro" id="IPR050410">
    <property type="entry name" value="CCR4/nocturin_mRNA_transcr"/>
</dbReference>
<dbReference type="InterPro" id="IPR036691">
    <property type="entry name" value="Endo/exonu/phosph_ase_sf"/>
</dbReference>
<feature type="chain" id="PRO_5020410045" evidence="1">
    <location>
        <begin position="20"/>
        <end position="281"/>
    </location>
</feature>
<dbReference type="Proteomes" id="UP000291142">
    <property type="component" value="Unassembled WGS sequence"/>
</dbReference>
<dbReference type="OrthoDB" id="9793162at2"/>
<feature type="domain" description="Endonuclease/exonuclease/phosphatase" evidence="2">
    <location>
        <begin position="27"/>
        <end position="269"/>
    </location>
</feature>
<proteinExistence type="predicted"/>
<keyword evidence="3" id="KW-0378">Hydrolase</keyword>
<evidence type="ECO:0000259" key="2">
    <source>
        <dbReference type="Pfam" id="PF03372"/>
    </source>
</evidence>
<accession>A0A4Q9FG37</accession>
<comment type="caution">
    <text evidence="3">The sequence shown here is derived from an EMBL/GenBank/DDBJ whole genome shotgun (WGS) entry which is preliminary data.</text>
</comment>
<gene>
    <name evidence="3" type="ORF">EYD45_03665</name>
</gene>
<dbReference type="InterPro" id="IPR005135">
    <property type="entry name" value="Endo/exonuclease/phosphatase"/>
</dbReference>
<name>A0A4Q9FG37_9FLAO</name>
<keyword evidence="1" id="KW-0732">Signal</keyword>
<feature type="signal peptide" evidence="1">
    <location>
        <begin position="1"/>
        <end position="19"/>
    </location>
</feature>
<organism evidence="3 4">
    <name type="scientific">Hyunsoonleella flava</name>
    <dbReference type="NCBI Taxonomy" id="2527939"/>
    <lineage>
        <taxon>Bacteria</taxon>
        <taxon>Pseudomonadati</taxon>
        <taxon>Bacteroidota</taxon>
        <taxon>Flavobacteriia</taxon>
        <taxon>Flavobacteriales</taxon>
        <taxon>Flavobacteriaceae</taxon>
    </lineage>
</organism>
<dbReference type="EMBL" id="SIRT01000002">
    <property type="protein sequence ID" value="TBN05386.1"/>
    <property type="molecule type" value="Genomic_DNA"/>
</dbReference>
<keyword evidence="4" id="KW-1185">Reference proteome</keyword>
<keyword evidence="3" id="KW-0540">Nuclease</keyword>
<dbReference type="RefSeq" id="WP_130963005.1">
    <property type="nucleotide sequence ID" value="NZ_SIRT01000002.1"/>
</dbReference>